<feature type="binding site" evidence="14">
    <location>
        <position position="237"/>
    </location>
    <ligand>
        <name>NADP(+)</name>
        <dbReference type="ChEBI" id="CHEBI:58349"/>
    </ligand>
</feature>
<dbReference type="InterPro" id="IPR002734">
    <property type="entry name" value="RibDG_C"/>
</dbReference>
<evidence type="ECO:0000256" key="4">
    <source>
        <dbReference type="ARBA" id="ARBA00005259"/>
    </source>
</evidence>
<feature type="binding site" evidence="14">
    <location>
        <position position="215"/>
    </location>
    <ligand>
        <name>NADP(+)</name>
        <dbReference type="ChEBI" id="CHEBI:58349"/>
    </ligand>
</feature>
<dbReference type="PANTHER" id="PTHR38011:SF7">
    <property type="entry name" value="2,5-DIAMINO-6-RIBOSYLAMINO-4(3H)-PYRIMIDINONE 5'-PHOSPHATE REDUCTASE"/>
    <property type="match status" value="1"/>
</dbReference>
<dbReference type="Pfam" id="PF01872">
    <property type="entry name" value="RibD_C"/>
    <property type="match status" value="1"/>
</dbReference>
<evidence type="ECO:0000313" key="17">
    <source>
        <dbReference type="EMBL" id="MBB5204188.1"/>
    </source>
</evidence>
<dbReference type="GO" id="GO:0008835">
    <property type="term" value="F:diaminohydroxyphosphoribosylaminopyrimidine deaminase activity"/>
    <property type="evidence" value="ECO:0007669"/>
    <property type="project" value="UniProtKB-EC"/>
</dbReference>
<gene>
    <name evidence="17" type="ORF">HNQ51_001481</name>
</gene>
<evidence type="ECO:0000256" key="7">
    <source>
        <dbReference type="ARBA" id="ARBA00022723"/>
    </source>
</evidence>
<dbReference type="PIRSF" id="PIRSF006769">
    <property type="entry name" value="RibD"/>
    <property type="match status" value="1"/>
</dbReference>
<comment type="function">
    <text evidence="1 12">Converts 2,5-diamino-6-(ribosylamino)-4(3h)-pyrimidinone 5'-phosphate into 5-amino-6-(ribosylamino)-2,4(1h,3h)-pyrimidinedione 5'-phosphate.</text>
</comment>
<dbReference type="InterPro" id="IPR011549">
    <property type="entry name" value="RibD_C"/>
</dbReference>
<dbReference type="PANTHER" id="PTHR38011">
    <property type="entry name" value="DIHYDROFOLATE REDUCTASE FAMILY PROTEIN (AFU_ORTHOLOGUE AFUA_8G06820)"/>
    <property type="match status" value="1"/>
</dbReference>
<comment type="pathway">
    <text evidence="3 12">Cofactor biosynthesis; riboflavin biosynthesis; 5-amino-6-(D-ribitylamino)uracil from GTP: step 3/4.</text>
</comment>
<dbReference type="GO" id="GO:0008270">
    <property type="term" value="F:zinc ion binding"/>
    <property type="evidence" value="ECO:0007669"/>
    <property type="project" value="InterPro"/>
</dbReference>
<evidence type="ECO:0000256" key="10">
    <source>
        <dbReference type="ARBA" id="ARBA00023002"/>
    </source>
</evidence>
<dbReference type="UniPathway" id="UPA00275">
    <property type="reaction ID" value="UER00401"/>
</dbReference>
<sequence length="380" mass="40274">MTSPSPEPPVFPSAAAAMQAALALAEKAVGLSDPNPRVGCVIVDAQGHLLGQGHTQQAGGPHAEIMALRAARDAGHSLQGATVYVTLEPCAHFGRTAPCANALIEAGPAKVVAALEDPNPKVAGQGLAALRQAGIEVELGLMAEQAAELNIGFLHRMRTGRPFVRLKWASSLDGRTAHPDGHSQWITGDAARLDNQAWRRRAGAIVTGVGTVLADDPRLDVRALPTSLQPLRVVLDSQARTPPTARILLPPGQVLLLHAEGAHPVAALNAECRAIPRRKLGLDLEAVLAHLAEREINELHVEAGARLNGSWLAAGRVDELLIYQAPRLIGPGRACADLAAPLPLDEAHRWRWHEVQPIGTDLRLRLRSPHPSAKGNRASP</sequence>
<comment type="similarity">
    <text evidence="4 12">In the N-terminal section; belongs to the cytidine and deoxycytidylate deaminase family.</text>
</comment>
<dbReference type="EMBL" id="JACHHO010000001">
    <property type="protein sequence ID" value="MBB5204188.1"/>
    <property type="molecule type" value="Genomic_DNA"/>
</dbReference>
<feature type="binding site" evidence="15">
    <location>
        <position position="90"/>
    </location>
    <ligand>
        <name>Zn(2+)</name>
        <dbReference type="ChEBI" id="CHEBI:29105"/>
        <note>catalytic</note>
    </ligand>
</feature>
<comment type="caution">
    <text evidence="17">The sequence shown here is derived from an EMBL/GenBank/DDBJ whole genome shotgun (WGS) entry which is preliminary data.</text>
</comment>
<dbReference type="GO" id="GO:0050661">
    <property type="term" value="F:NADP binding"/>
    <property type="evidence" value="ECO:0007669"/>
    <property type="project" value="InterPro"/>
</dbReference>
<evidence type="ECO:0000256" key="9">
    <source>
        <dbReference type="ARBA" id="ARBA00022857"/>
    </source>
</evidence>
<feature type="binding site" evidence="14">
    <location>
        <position position="169"/>
    </location>
    <ligand>
        <name>NADP(+)</name>
        <dbReference type="ChEBI" id="CHEBI:58349"/>
    </ligand>
</feature>
<evidence type="ECO:0000256" key="5">
    <source>
        <dbReference type="ARBA" id="ARBA00007417"/>
    </source>
</evidence>
<comment type="similarity">
    <text evidence="5 12">In the C-terminal section; belongs to the HTP reductase family.</text>
</comment>
<feature type="binding site" evidence="15">
    <location>
        <position position="62"/>
    </location>
    <ligand>
        <name>Zn(2+)</name>
        <dbReference type="ChEBI" id="CHEBI:29105"/>
        <note>catalytic</note>
    </ligand>
</feature>
<dbReference type="InterPro" id="IPR050765">
    <property type="entry name" value="Riboflavin_Biosynth_HTPR"/>
</dbReference>
<dbReference type="InterPro" id="IPR024072">
    <property type="entry name" value="DHFR-like_dom_sf"/>
</dbReference>
<accession>A0A840S408</accession>
<feature type="binding site" evidence="14">
    <location>
        <position position="211"/>
    </location>
    <ligand>
        <name>NADP(+)</name>
        <dbReference type="ChEBI" id="CHEBI:58349"/>
    </ligand>
</feature>
<dbReference type="Gene3D" id="3.40.430.10">
    <property type="entry name" value="Dihydrofolate Reductase, subunit A"/>
    <property type="match status" value="1"/>
</dbReference>
<feature type="binding site" evidence="14">
    <location>
        <position position="302"/>
    </location>
    <ligand>
        <name>substrate</name>
    </ligand>
</feature>
<protein>
    <recommendedName>
        <fullName evidence="12">Riboflavin biosynthesis protein RibD</fullName>
    </recommendedName>
    <domain>
        <recommendedName>
            <fullName evidence="12">Diaminohydroxyphosphoribosylaminopyrimidine deaminase</fullName>
            <shortName evidence="12">DRAP deaminase</shortName>
            <ecNumber evidence="12">3.5.4.26</ecNumber>
        </recommendedName>
        <alternativeName>
            <fullName evidence="12">Riboflavin-specific deaminase</fullName>
        </alternativeName>
    </domain>
    <domain>
        <recommendedName>
            <fullName evidence="12">5-amino-6-(5-phosphoribosylamino)uracil reductase</fullName>
            <ecNumber evidence="12">1.1.1.193</ecNumber>
        </recommendedName>
        <alternativeName>
            <fullName evidence="12">HTP reductase</fullName>
        </alternativeName>
    </domain>
</protein>
<dbReference type="CDD" id="cd01284">
    <property type="entry name" value="Riboflavin_deaminase-reductase"/>
    <property type="match status" value="1"/>
</dbReference>
<evidence type="ECO:0000256" key="13">
    <source>
        <dbReference type="PIRSR" id="PIRSR006769-1"/>
    </source>
</evidence>
<dbReference type="Pfam" id="PF00383">
    <property type="entry name" value="dCMP_cyt_deam_1"/>
    <property type="match status" value="1"/>
</dbReference>
<dbReference type="GO" id="GO:0008703">
    <property type="term" value="F:5-amino-6-(5-phosphoribosylamino)uracil reductase activity"/>
    <property type="evidence" value="ECO:0007669"/>
    <property type="project" value="UniProtKB-EC"/>
</dbReference>
<dbReference type="Gene3D" id="3.40.140.10">
    <property type="entry name" value="Cytidine Deaminase, domain 2"/>
    <property type="match status" value="1"/>
</dbReference>
<evidence type="ECO:0000256" key="3">
    <source>
        <dbReference type="ARBA" id="ARBA00004910"/>
    </source>
</evidence>
<reference evidence="17 18" key="1">
    <citation type="submission" date="2020-08" db="EMBL/GenBank/DDBJ databases">
        <title>Genomic Encyclopedia of Type Strains, Phase IV (KMG-IV): sequencing the most valuable type-strain genomes for metagenomic binning, comparative biology and taxonomic classification.</title>
        <authorList>
            <person name="Goeker M."/>
        </authorList>
    </citation>
    <scope>NUCLEOTIDE SEQUENCE [LARGE SCALE GENOMIC DNA]</scope>
    <source>
        <strain evidence="17 18">DSM 23958</strain>
    </source>
</reference>
<dbReference type="SUPFAM" id="SSF53597">
    <property type="entry name" value="Dihydrofolate reductase-like"/>
    <property type="match status" value="1"/>
</dbReference>
<dbReference type="InterPro" id="IPR016193">
    <property type="entry name" value="Cytidine_deaminase-like"/>
</dbReference>
<keyword evidence="10 12" id="KW-0560">Oxidoreductase</keyword>
<feature type="binding site" evidence="14">
    <location>
        <begin position="304"/>
        <end position="310"/>
    </location>
    <ligand>
        <name>NADP(+)</name>
        <dbReference type="ChEBI" id="CHEBI:58349"/>
    </ligand>
</feature>
<feature type="active site" description="Proton donor" evidence="13">
    <location>
        <position position="64"/>
    </location>
</feature>
<evidence type="ECO:0000313" key="18">
    <source>
        <dbReference type="Proteomes" id="UP000554837"/>
    </source>
</evidence>
<keyword evidence="6 12" id="KW-0686">Riboflavin biosynthesis</keyword>
<proteinExistence type="inferred from homology"/>
<keyword evidence="18" id="KW-1185">Reference proteome</keyword>
<dbReference type="EC" id="3.5.4.26" evidence="12"/>
<evidence type="ECO:0000256" key="14">
    <source>
        <dbReference type="PIRSR" id="PIRSR006769-2"/>
    </source>
</evidence>
<keyword evidence="12 17" id="KW-0378">Hydrolase</keyword>
<comment type="catalytic activity">
    <reaction evidence="12">
        <text>2,5-diamino-6-hydroxy-4-(5-phosphoribosylamino)-pyrimidine + H2O + H(+) = 5-amino-6-(5-phospho-D-ribosylamino)uracil + NH4(+)</text>
        <dbReference type="Rhea" id="RHEA:21868"/>
        <dbReference type="ChEBI" id="CHEBI:15377"/>
        <dbReference type="ChEBI" id="CHEBI:15378"/>
        <dbReference type="ChEBI" id="CHEBI:28938"/>
        <dbReference type="ChEBI" id="CHEBI:58453"/>
        <dbReference type="ChEBI" id="CHEBI:58614"/>
        <dbReference type="EC" id="3.5.4.26"/>
    </reaction>
</comment>
<comment type="catalytic activity">
    <reaction evidence="12">
        <text>5-amino-6-(5-phospho-D-ribitylamino)uracil + NADP(+) = 5-amino-6-(5-phospho-D-ribosylamino)uracil + NADPH + H(+)</text>
        <dbReference type="Rhea" id="RHEA:17845"/>
        <dbReference type="ChEBI" id="CHEBI:15378"/>
        <dbReference type="ChEBI" id="CHEBI:57783"/>
        <dbReference type="ChEBI" id="CHEBI:58349"/>
        <dbReference type="ChEBI" id="CHEBI:58421"/>
        <dbReference type="ChEBI" id="CHEBI:58453"/>
        <dbReference type="EC" id="1.1.1.193"/>
    </reaction>
</comment>
<feature type="binding site" evidence="15">
    <location>
        <position position="99"/>
    </location>
    <ligand>
        <name>Zn(2+)</name>
        <dbReference type="ChEBI" id="CHEBI:29105"/>
        <note>catalytic</note>
    </ligand>
</feature>
<feature type="binding site" evidence="14">
    <location>
        <position position="185"/>
    </location>
    <ligand>
        <name>NADP(+)</name>
        <dbReference type="ChEBI" id="CHEBI:58349"/>
    </ligand>
</feature>
<feature type="binding site" evidence="14">
    <location>
        <position position="219"/>
    </location>
    <ligand>
        <name>substrate</name>
    </ligand>
</feature>
<dbReference type="AlphaFoldDB" id="A0A840S408"/>
<keyword evidence="8 12" id="KW-0862">Zinc</keyword>
<evidence type="ECO:0000256" key="15">
    <source>
        <dbReference type="PIRSR" id="PIRSR006769-3"/>
    </source>
</evidence>
<feature type="binding site" evidence="14">
    <location>
        <position position="222"/>
    </location>
    <ligand>
        <name>substrate</name>
    </ligand>
</feature>
<keyword evidence="7 12" id="KW-0479">Metal-binding</keyword>
<dbReference type="Proteomes" id="UP000554837">
    <property type="component" value="Unassembled WGS sequence"/>
</dbReference>
<feature type="binding site" evidence="14">
    <location>
        <position position="199"/>
    </location>
    <ligand>
        <name>NADP(+)</name>
        <dbReference type="ChEBI" id="CHEBI:58349"/>
    </ligand>
</feature>
<evidence type="ECO:0000256" key="11">
    <source>
        <dbReference type="ARBA" id="ARBA00023268"/>
    </source>
</evidence>
<dbReference type="InterPro" id="IPR004794">
    <property type="entry name" value="Eubact_RibD"/>
</dbReference>
<evidence type="ECO:0000256" key="6">
    <source>
        <dbReference type="ARBA" id="ARBA00022619"/>
    </source>
</evidence>
<organism evidence="17 18">
    <name type="scientific">Inhella inkyongensis</name>
    <dbReference type="NCBI Taxonomy" id="392593"/>
    <lineage>
        <taxon>Bacteria</taxon>
        <taxon>Pseudomonadati</taxon>
        <taxon>Pseudomonadota</taxon>
        <taxon>Betaproteobacteria</taxon>
        <taxon>Burkholderiales</taxon>
        <taxon>Sphaerotilaceae</taxon>
        <taxon>Inhella</taxon>
    </lineage>
</organism>
<dbReference type="EC" id="1.1.1.193" evidence="12"/>
<comment type="pathway">
    <text evidence="2 12">Cofactor biosynthesis; riboflavin biosynthesis; 5-amino-6-(D-ribitylamino)uracil from GTP: step 2/4.</text>
</comment>
<keyword evidence="9 12" id="KW-0521">NADP</keyword>
<dbReference type="NCBIfam" id="TIGR00326">
    <property type="entry name" value="eubact_ribD"/>
    <property type="match status" value="1"/>
</dbReference>
<name>A0A840S408_9BURK</name>
<dbReference type="GO" id="GO:0009231">
    <property type="term" value="P:riboflavin biosynthetic process"/>
    <property type="evidence" value="ECO:0007669"/>
    <property type="project" value="UniProtKB-UniPathway"/>
</dbReference>
<dbReference type="InterPro" id="IPR002125">
    <property type="entry name" value="CMP_dCMP_dom"/>
</dbReference>
<evidence type="ECO:0000259" key="16">
    <source>
        <dbReference type="PROSITE" id="PS51747"/>
    </source>
</evidence>
<evidence type="ECO:0000256" key="2">
    <source>
        <dbReference type="ARBA" id="ARBA00004882"/>
    </source>
</evidence>
<dbReference type="PROSITE" id="PS51747">
    <property type="entry name" value="CYT_DCMP_DEAMINASES_2"/>
    <property type="match status" value="1"/>
</dbReference>
<dbReference type="NCBIfam" id="TIGR00227">
    <property type="entry name" value="ribD_Cterm"/>
    <property type="match status" value="1"/>
</dbReference>
<keyword evidence="11" id="KW-0511">Multifunctional enzyme</keyword>
<dbReference type="RefSeq" id="WP_246071392.1">
    <property type="nucleotide sequence ID" value="NZ_CP040709.1"/>
</dbReference>
<feature type="domain" description="CMP/dCMP-type deaminase" evidence="16">
    <location>
        <begin position="12"/>
        <end position="138"/>
    </location>
</feature>
<dbReference type="PROSITE" id="PS00903">
    <property type="entry name" value="CYT_DCMP_DEAMINASES_1"/>
    <property type="match status" value="1"/>
</dbReference>
<evidence type="ECO:0000256" key="12">
    <source>
        <dbReference type="PIRNR" id="PIRNR006769"/>
    </source>
</evidence>
<evidence type="ECO:0000256" key="1">
    <source>
        <dbReference type="ARBA" id="ARBA00002151"/>
    </source>
</evidence>
<comment type="cofactor">
    <cofactor evidence="12 15">
        <name>Zn(2+)</name>
        <dbReference type="ChEBI" id="CHEBI:29105"/>
    </cofactor>
    <text evidence="12 15">Binds 1 zinc ion.</text>
</comment>
<dbReference type="SUPFAM" id="SSF53927">
    <property type="entry name" value="Cytidine deaminase-like"/>
    <property type="match status" value="1"/>
</dbReference>
<feature type="binding site" evidence="14">
    <location>
        <position position="183"/>
    </location>
    <ligand>
        <name>substrate</name>
    </ligand>
</feature>
<evidence type="ECO:0000256" key="8">
    <source>
        <dbReference type="ARBA" id="ARBA00022833"/>
    </source>
</evidence>
<dbReference type="InterPro" id="IPR016192">
    <property type="entry name" value="APOBEC/CMP_deaminase_Zn-bd"/>
</dbReference>